<reference evidence="1" key="2">
    <citation type="submission" date="2023-01" db="EMBL/GenBank/DDBJ databases">
        <authorList>
            <person name="Sun Q."/>
            <person name="Evtushenko L."/>
        </authorList>
    </citation>
    <scope>NUCLEOTIDE SEQUENCE</scope>
    <source>
        <strain evidence="1">VKM B-1606</strain>
    </source>
</reference>
<dbReference type="AlphaFoldDB" id="A0A9W6MRQ5"/>
<gene>
    <name evidence="1" type="ORF">GCM10008170_14430</name>
</gene>
<organism evidence="1 2">
    <name type="scientific">Methylopila capsulata</name>
    <dbReference type="NCBI Taxonomy" id="61654"/>
    <lineage>
        <taxon>Bacteria</taxon>
        <taxon>Pseudomonadati</taxon>
        <taxon>Pseudomonadota</taxon>
        <taxon>Alphaproteobacteria</taxon>
        <taxon>Hyphomicrobiales</taxon>
        <taxon>Methylopilaceae</taxon>
        <taxon>Methylopila</taxon>
    </lineage>
</organism>
<protein>
    <submittedName>
        <fullName evidence="1">Uncharacterized protein</fullName>
    </submittedName>
</protein>
<dbReference type="EMBL" id="BSFF01000002">
    <property type="protein sequence ID" value="GLK55424.1"/>
    <property type="molecule type" value="Genomic_DNA"/>
</dbReference>
<reference evidence="1" key="1">
    <citation type="journal article" date="2014" name="Int. J. Syst. Evol. Microbiol.">
        <title>Complete genome sequence of Corynebacterium casei LMG S-19264T (=DSM 44701T), isolated from a smear-ripened cheese.</title>
        <authorList>
            <consortium name="US DOE Joint Genome Institute (JGI-PGF)"/>
            <person name="Walter F."/>
            <person name="Albersmeier A."/>
            <person name="Kalinowski J."/>
            <person name="Ruckert C."/>
        </authorList>
    </citation>
    <scope>NUCLEOTIDE SEQUENCE</scope>
    <source>
        <strain evidence="1">VKM B-1606</strain>
    </source>
</reference>
<dbReference type="Proteomes" id="UP001143400">
    <property type="component" value="Unassembled WGS sequence"/>
</dbReference>
<proteinExistence type="predicted"/>
<evidence type="ECO:0000313" key="1">
    <source>
        <dbReference type="EMBL" id="GLK55424.1"/>
    </source>
</evidence>
<accession>A0A9W6MRQ5</accession>
<evidence type="ECO:0000313" key="2">
    <source>
        <dbReference type="Proteomes" id="UP001143400"/>
    </source>
</evidence>
<sequence>MIGLEDVAARHVRSPSVRQNFAGKGACFAAAPQGTATAPQGERPTVTDFVTLSDATSTIEMSFELPLVV</sequence>
<comment type="caution">
    <text evidence="1">The sequence shown here is derived from an EMBL/GenBank/DDBJ whole genome shotgun (WGS) entry which is preliminary data.</text>
</comment>
<name>A0A9W6MRQ5_9HYPH</name>